<dbReference type="AlphaFoldDB" id="A0ABD5VFU3"/>
<sequence length="260" mass="29525">MYDESITTARLELERCTHANVDLRRLFEVFDADREGAADEFEYLPWEPHETVYDTKQWVDEQERRWRECDGATYLMRARESMDVDAGTLVGITSLETYWERKAGEQIIFLRRPFYGQGLFAESSYELLDVAFTELGIELMIADAVEGNARARSIFQNGVEAFGGQYDGVIRNRLPTDDGPKDVHRYTVTRDQYRDTMGLDDADDHEDPDDRGEATDSGERGEATDSGERDEATDSGERDEATDSGERGEDEEAEAPAIAE</sequence>
<dbReference type="Gene3D" id="3.40.630.30">
    <property type="match status" value="1"/>
</dbReference>
<feature type="compositionally biased region" description="Basic and acidic residues" evidence="1">
    <location>
        <begin position="211"/>
        <end position="247"/>
    </location>
</feature>
<keyword evidence="4" id="KW-1185">Reference proteome</keyword>
<evidence type="ECO:0000313" key="3">
    <source>
        <dbReference type="EMBL" id="MFC6954304.1"/>
    </source>
</evidence>
<dbReference type="RefSeq" id="WP_336351258.1">
    <property type="nucleotide sequence ID" value="NZ_JAZAQL010000003.1"/>
</dbReference>
<protein>
    <submittedName>
        <fullName evidence="3">GNAT family protein</fullName>
    </submittedName>
</protein>
<organism evidence="3 4">
    <name type="scientific">Halorubellus litoreus</name>
    <dbReference type="NCBI Taxonomy" id="755308"/>
    <lineage>
        <taxon>Archaea</taxon>
        <taxon>Methanobacteriati</taxon>
        <taxon>Methanobacteriota</taxon>
        <taxon>Stenosarchaea group</taxon>
        <taxon>Halobacteria</taxon>
        <taxon>Halobacteriales</taxon>
        <taxon>Halorubellaceae</taxon>
        <taxon>Halorubellus</taxon>
    </lineage>
</organism>
<dbReference type="PANTHER" id="PTHR43441:SF2">
    <property type="entry name" value="FAMILY ACETYLTRANSFERASE, PUTATIVE (AFU_ORTHOLOGUE AFUA_7G00850)-RELATED"/>
    <property type="match status" value="1"/>
</dbReference>
<dbReference type="Pfam" id="PF13302">
    <property type="entry name" value="Acetyltransf_3"/>
    <property type="match status" value="1"/>
</dbReference>
<dbReference type="InterPro" id="IPR016181">
    <property type="entry name" value="Acyl_CoA_acyltransferase"/>
</dbReference>
<evidence type="ECO:0000256" key="1">
    <source>
        <dbReference type="SAM" id="MobiDB-lite"/>
    </source>
</evidence>
<dbReference type="InterPro" id="IPR051908">
    <property type="entry name" value="Ribosomal_N-acetyltransferase"/>
</dbReference>
<dbReference type="EMBL" id="JBHSXN010000003">
    <property type="protein sequence ID" value="MFC6954304.1"/>
    <property type="molecule type" value="Genomic_DNA"/>
</dbReference>
<dbReference type="Proteomes" id="UP001596395">
    <property type="component" value="Unassembled WGS sequence"/>
</dbReference>
<gene>
    <name evidence="3" type="ORF">ACFQGB_15685</name>
</gene>
<reference evidence="3 4" key="1">
    <citation type="journal article" date="2019" name="Int. J. Syst. Evol. Microbiol.">
        <title>The Global Catalogue of Microorganisms (GCM) 10K type strain sequencing project: providing services to taxonomists for standard genome sequencing and annotation.</title>
        <authorList>
            <consortium name="The Broad Institute Genomics Platform"/>
            <consortium name="The Broad Institute Genome Sequencing Center for Infectious Disease"/>
            <person name="Wu L."/>
            <person name="Ma J."/>
        </authorList>
    </citation>
    <scope>NUCLEOTIDE SEQUENCE [LARGE SCALE GENOMIC DNA]</scope>
    <source>
        <strain evidence="3 4">GX26</strain>
    </source>
</reference>
<name>A0ABD5VFU3_9EURY</name>
<dbReference type="InterPro" id="IPR000182">
    <property type="entry name" value="GNAT_dom"/>
</dbReference>
<proteinExistence type="predicted"/>
<feature type="compositionally biased region" description="Acidic residues" evidence="1">
    <location>
        <begin position="198"/>
        <end position="210"/>
    </location>
</feature>
<feature type="compositionally biased region" description="Basic and acidic residues" evidence="1">
    <location>
        <begin position="174"/>
        <end position="185"/>
    </location>
</feature>
<accession>A0ABD5VFU3</accession>
<feature type="domain" description="N-acetyltransferase" evidence="2">
    <location>
        <begin position="10"/>
        <end position="156"/>
    </location>
</feature>
<feature type="region of interest" description="Disordered" evidence="1">
    <location>
        <begin position="170"/>
        <end position="260"/>
    </location>
</feature>
<evidence type="ECO:0000313" key="4">
    <source>
        <dbReference type="Proteomes" id="UP001596395"/>
    </source>
</evidence>
<dbReference type="PANTHER" id="PTHR43441">
    <property type="entry name" value="RIBOSOMAL-PROTEIN-SERINE ACETYLTRANSFERASE"/>
    <property type="match status" value="1"/>
</dbReference>
<evidence type="ECO:0000259" key="2">
    <source>
        <dbReference type="Pfam" id="PF13302"/>
    </source>
</evidence>
<dbReference type="SUPFAM" id="SSF55729">
    <property type="entry name" value="Acyl-CoA N-acyltransferases (Nat)"/>
    <property type="match status" value="1"/>
</dbReference>
<comment type="caution">
    <text evidence="3">The sequence shown here is derived from an EMBL/GenBank/DDBJ whole genome shotgun (WGS) entry which is preliminary data.</text>
</comment>